<sequence length="40" mass="4596">MELSLTHSFNIQKLVSIGEDSTSKLKQTYRLSQRKCNVVI</sequence>
<dbReference type="EMBL" id="CAKOFQ010007506">
    <property type="protein sequence ID" value="CAH2002689.1"/>
    <property type="molecule type" value="Genomic_DNA"/>
</dbReference>
<accession>A0A9P0LVV1</accession>
<proteinExistence type="predicted"/>
<evidence type="ECO:0000313" key="1">
    <source>
        <dbReference type="EMBL" id="CAH2002689.1"/>
    </source>
</evidence>
<dbReference type="OrthoDB" id="654211at2759"/>
<comment type="caution">
    <text evidence="1">The sequence shown here is derived from an EMBL/GenBank/DDBJ whole genome shotgun (WGS) entry which is preliminary data.</text>
</comment>
<reference evidence="1" key="1">
    <citation type="submission" date="2022-03" db="EMBL/GenBank/DDBJ databases">
        <authorList>
            <person name="Sayadi A."/>
        </authorList>
    </citation>
    <scope>NUCLEOTIDE SEQUENCE</scope>
</reference>
<evidence type="ECO:0000313" key="2">
    <source>
        <dbReference type="Proteomes" id="UP001152888"/>
    </source>
</evidence>
<gene>
    <name evidence="1" type="ORF">ACAOBT_LOCUS26921</name>
</gene>
<name>A0A9P0LVV1_ACAOB</name>
<protein>
    <submittedName>
        <fullName evidence="1">Uncharacterized protein</fullName>
    </submittedName>
</protein>
<dbReference type="AlphaFoldDB" id="A0A9P0LVV1"/>
<organism evidence="1 2">
    <name type="scientific">Acanthoscelides obtectus</name>
    <name type="common">Bean weevil</name>
    <name type="synonym">Bruchus obtectus</name>
    <dbReference type="NCBI Taxonomy" id="200917"/>
    <lineage>
        <taxon>Eukaryota</taxon>
        <taxon>Metazoa</taxon>
        <taxon>Ecdysozoa</taxon>
        <taxon>Arthropoda</taxon>
        <taxon>Hexapoda</taxon>
        <taxon>Insecta</taxon>
        <taxon>Pterygota</taxon>
        <taxon>Neoptera</taxon>
        <taxon>Endopterygota</taxon>
        <taxon>Coleoptera</taxon>
        <taxon>Polyphaga</taxon>
        <taxon>Cucujiformia</taxon>
        <taxon>Chrysomeloidea</taxon>
        <taxon>Chrysomelidae</taxon>
        <taxon>Bruchinae</taxon>
        <taxon>Bruchini</taxon>
        <taxon>Acanthoscelides</taxon>
    </lineage>
</organism>
<keyword evidence="2" id="KW-1185">Reference proteome</keyword>
<dbReference type="Proteomes" id="UP001152888">
    <property type="component" value="Unassembled WGS sequence"/>
</dbReference>